<reference evidence="2 3" key="2">
    <citation type="journal article" date="2017" name="Int. J. Syst. Evol. Microbiol.">
        <title>Rouxiella badensis sp. nov. and Rouxiella silvae sp. nov. isolated from peat bog soil in Germany and emendation of the genus description.</title>
        <authorList>
            <person name="Le Fleche-Mateos A."/>
            <person name="Kugler J.H."/>
            <person name="Hansen S.H."/>
            <person name="Syldatk C."/>
            <person name="Hausmann R."/>
            <person name="Lomprez F."/>
            <person name="Vandenbogaert M."/>
            <person name="Manuguerra J.C."/>
            <person name="Grimont P.A."/>
        </authorList>
    </citation>
    <scope>NUCLEOTIDE SEQUENCE [LARGE SCALE GENOMIC DNA]</scope>
    <source>
        <strain evidence="2 3">213</strain>
    </source>
</reference>
<evidence type="ECO:0000313" key="1">
    <source>
        <dbReference type="EMBL" id="MBF6636930.1"/>
    </source>
</evidence>
<dbReference type="Pfam" id="PF03519">
    <property type="entry name" value="Invas_SpaK"/>
    <property type="match status" value="1"/>
</dbReference>
<organism evidence="1 4">
    <name type="scientific">Rouxiella silvae</name>
    <dbReference type="NCBI Taxonomy" id="1646373"/>
    <lineage>
        <taxon>Bacteria</taxon>
        <taxon>Pseudomonadati</taxon>
        <taxon>Pseudomonadota</taxon>
        <taxon>Gammaproteobacteria</taxon>
        <taxon>Enterobacterales</taxon>
        <taxon>Yersiniaceae</taxon>
        <taxon>Rouxiella</taxon>
    </lineage>
</organism>
<dbReference type="CDD" id="cd17035">
    <property type="entry name" value="T3SC_IB_Spa15-like"/>
    <property type="match status" value="1"/>
</dbReference>
<dbReference type="Proteomes" id="UP000705283">
    <property type="component" value="Unassembled WGS sequence"/>
</dbReference>
<evidence type="ECO:0000313" key="3">
    <source>
        <dbReference type="Proteomes" id="UP000192722"/>
    </source>
</evidence>
<dbReference type="EMBL" id="MRWD01000009">
    <property type="protein sequence ID" value="ORJ22257.1"/>
    <property type="molecule type" value="Genomic_DNA"/>
</dbReference>
<dbReference type="Gene3D" id="3.30.1460.10">
    <property type="match status" value="1"/>
</dbReference>
<dbReference type="Proteomes" id="UP000192722">
    <property type="component" value="Unassembled WGS sequence"/>
</dbReference>
<dbReference type="EMBL" id="JADMKS010000003">
    <property type="protein sequence ID" value="MBF6636930.1"/>
    <property type="molecule type" value="Genomic_DNA"/>
</dbReference>
<comment type="caution">
    <text evidence="1">The sequence shown here is derived from an EMBL/GenBank/DDBJ whole genome shotgun (WGS) entry which is preliminary data.</text>
</comment>
<reference evidence="2" key="1">
    <citation type="submission" date="2016-12" db="EMBL/GenBank/DDBJ databases">
        <authorList>
            <person name="Le Fleche-Mateos A."/>
        </authorList>
    </citation>
    <scope>NUCLEOTIDE SEQUENCE</scope>
    <source>
        <strain evidence="2">213</strain>
    </source>
</reference>
<reference evidence="1" key="3">
    <citation type="submission" date="2020-11" db="EMBL/GenBank/DDBJ databases">
        <authorList>
            <person name="Lee S.D."/>
        </authorList>
    </citation>
    <scope>NUCLEOTIDE SEQUENCE</scope>
    <source>
        <strain evidence="1">SAP-2</strain>
    </source>
</reference>
<keyword evidence="3" id="KW-1185">Reference proteome</keyword>
<name>A0AA41BW68_9GAMM</name>
<evidence type="ECO:0000313" key="2">
    <source>
        <dbReference type="EMBL" id="ORJ22257.1"/>
    </source>
</evidence>
<sequence>MHYNIAERLRKTLSNMGYPVESHQFDAHSTIEISFSNIPSLFFSVIDDRLWLWSSLSWMDSSTLSSWGTELWEELQEAICWVVTGQPVLGLGSEGYELKALVDDACFDEEANLEALLEAFYVLCLRLSERFSQSK</sequence>
<gene>
    <name evidence="2" type="ORF">BS639_05270</name>
    <name evidence="1" type="ORF">ITX54_09725</name>
</gene>
<accession>A0AA41BW68</accession>
<dbReference type="SUPFAM" id="SSF69635">
    <property type="entry name" value="Type III secretory system chaperone-like"/>
    <property type="match status" value="1"/>
</dbReference>
<reference evidence="1" key="4">
    <citation type="submission" date="2022-09" db="EMBL/GenBank/DDBJ databases">
        <title>Rouxiella aceris sp. nov., isolated from tree sap and emended description of the genus Rhouxiella.</title>
        <authorList>
            <person name="Kim I.S."/>
        </authorList>
    </citation>
    <scope>NUCLEOTIDE SEQUENCE</scope>
    <source>
        <strain evidence="1">SAP-2</strain>
    </source>
</reference>
<evidence type="ECO:0000313" key="4">
    <source>
        <dbReference type="Proteomes" id="UP000705283"/>
    </source>
</evidence>
<dbReference type="RefSeq" id="WP_055781294.1">
    <property type="nucleotide sequence ID" value="NZ_CBCSCF010000019.1"/>
</dbReference>
<protein>
    <submittedName>
        <fullName evidence="1">Type III secretion apparatus InvB</fullName>
    </submittedName>
</protein>
<dbReference type="AlphaFoldDB" id="A0AA41BW68"/>
<dbReference type="InterPro" id="IPR003065">
    <property type="entry name" value="Invas_SpaK"/>
</dbReference>
<proteinExistence type="predicted"/>